<evidence type="ECO:0000313" key="3">
    <source>
        <dbReference type="Proteomes" id="UP001295684"/>
    </source>
</evidence>
<gene>
    <name evidence="2" type="ORF">ECRASSUSDP1_LOCUS22024</name>
</gene>
<organism evidence="2 3">
    <name type="scientific">Euplotes crassus</name>
    <dbReference type="NCBI Taxonomy" id="5936"/>
    <lineage>
        <taxon>Eukaryota</taxon>
        <taxon>Sar</taxon>
        <taxon>Alveolata</taxon>
        <taxon>Ciliophora</taxon>
        <taxon>Intramacronucleata</taxon>
        <taxon>Spirotrichea</taxon>
        <taxon>Hypotrichia</taxon>
        <taxon>Euplotida</taxon>
        <taxon>Euplotidae</taxon>
        <taxon>Moneuplotes</taxon>
    </lineage>
</organism>
<dbReference type="Proteomes" id="UP001295684">
    <property type="component" value="Unassembled WGS sequence"/>
</dbReference>
<proteinExistence type="predicted"/>
<evidence type="ECO:0000256" key="1">
    <source>
        <dbReference type="SAM" id="MobiDB-lite"/>
    </source>
</evidence>
<keyword evidence="3" id="KW-1185">Reference proteome</keyword>
<name>A0AAD2D5R3_EUPCR</name>
<protein>
    <recommendedName>
        <fullName evidence="4">Ubiquitin-like domain-containing protein</fullName>
    </recommendedName>
</protein>
<dbReference type="EMBL" id="CAMPGE010022550">
    <property type="protein sequence ID" value="CAI2380588.1"/>
    <property type="molecule type" value="Genomic_DNA"/>
</dbReference>
<comment type="caution">
    <text evidence="2">The sequence shown here is derived from an EMBL/GenBank/DDBJ whole genome shotgun (WGS) entry which is preliminary data.</text>
</comment>
<accession>A0AAD2D5R3</accession>
<dbReference type="AlphaFoldDB" id="A0AAD2D5R3"/>
<evidence type="ECO:0000313" key="2">
    <source>
        <dbReference type="EMBL" id="CAI2380588.1"/>
    </source>
</evidence>
<sequence length="141" mass="16075">MPKVKKKGKKGTKKGTKKSKKKVIKKKEVGEKKSIYNIPEFFDPKIYTPMVELNIRLATPMSDLFNFTLEVPTTTRLEEIKRKIVQKHHGAIDNVIICLNRFEAGEAVDLNKRLCDVGITTAGECKLFYEYKPISHPLLGI</sequence>
<evidence type="ECO:0008006" key="4">
    <source>
        <dbReference type="Google" id="ProtNLM"/>
    </source>
</evidence>
<feature type="region of interest" description="Disordered" evidence="1">
    <location>
        <begin position="1"/>
        <end position="25"/>
    </location>
</feature>
<reference evidence="2" key="1">
    <citation type="submission" date="2023-07" db="EMBL/GenBank/DDBJ databases">
        <authorList>
            <consortium name="AG Swart"/>
            <person name="Singh M."/>
            <person name="Singh A."/>
            <person name="Seah K."/>
            <person name="Emmerich C."/>
        </authorList>
    </citation>
    <scope>NUCLEOTIDE SEQUENCE</scope>
    <source>
        <strain evidence="2">DP1</strain>
    </source>
</reference>